<dbReference type="Pfam" id="PF18962">
    <property type="entry name" value="Por_Secre_tail"/>
    <property type="match status" value="1"/>
</dbReference>
<protein>
    <recommendedName>
        <fullName evidence="2">PA14 domain-containing protein</fullName>
    </recommendedName>
</protein>
<evidence type="ECO:0000313" key="4">
    <source>
        <dbReference type="Proteomes" id="UP000194873"/>
    </source>
</evidence>
<feature type="domain" description="PA14" evidence="2">
    <location>
        <begin position="1409"/>
        <end position="1546"/>
    </location>
</feature>
<dbReference type="Gene3D" id="2.160.20.10">
    <property type="entry name" value="Single-stranded right-handed beta-helix, Pectin lyase-like"/>
    <property type="match status" value="2"/>
</dbReference>
<dbReference type="Pfam" id="PF05048">
    <property type="entry name" value="NosD"/>
    <property type="match status" value="1"/>
</dbReference>
<comment type="caution">
    <text evidence="3">The sequence shown here is derived from an EMBL/GenBank/DDBJ whole genome shotgun (WGS) entry which is preliminary data.</text>
</comment>
<feature type="domain" description="PA14" evidence="2">
    <location>
        <begin position="781"/>
        <end position="917"/>
    </location>
</feature>
<dbReference type="InterPro" id="IPR007742">
    <property type="entry name" value="NosD_dom"/>
</dbReference>
<dbReference type="InterPro" id="IPR011050">
    <property type="entry name" value="Pectin_lyase_fold/virulence"/>
</dbReference>
<accession>A0A243WG29</accession>
<dbReference type="SUPFAM" id="SSF51126">
    <property type="entry name" value="Pectin lyase-like"/>
    <property type="match status" value="1"/>
</dbReference>
<keyword evidence="1" id="KW-0732">Signal</keyword>
<dbReference type="OrthoDB" id="9803616at2"/>
<organism evidence="3 4">
    <name type="scientific">Hymenobacter crusticola</name>
    <dbReference type="NCBI Taxonomy" id="1770526"/>
    <lineage>
        <taxon>Bacteria</taxon>
        <taxon>Pseudomonadati</taxon>
        <taxon>Bacteroidota</taxon>
        <taxon>Cytophagia</taxon>
        <taxon>Cytophagales</taxon>
        <taxon>Hymenobacteraceae</taxon>
        <taxon>Hymenobacter</taxon>
    </lineage>
</organism>
<dbReference type="SMART" id="SM00710">
    <property type="entry name" value="PbH1"/>
    <property type="match status" value="6"/>
</dbReference>
<dbReference type="EMBL" id="MTSE01000003">
    <property type="protein sequence ID" value="OUJ74712.1"/>
    <property type="molecule type" value="Genomic_DNA"/>
</dbReference>
<evidence type="ECO:0000256" key="1">
    <source>
        <dbReference type="SAM" id="SignalP"/>
    </source>
</evidence>
<evidence type="ECO:0000313" key="3">
    <source>
        <dbReference type="EMBL" id="OUJ74712.1"/>
    </source>
</evidence>
<proteinExistence type="predicted"/>
<keyword evidence="4" id="KW-1185">Reference proteome</keyword>
<dbReference type="NCBIfam" id="TIGR04183">
    <property type="entry name" value="Por_Secre_tail"/>
    <property type="match status" value="1"/>
</dbReference>
<gene>
    <name evidence="3" type="ORF">BXP70_08085</name>
</gene>
<feature type="domain" description="PA14" evidence="2">
    <location>
        <begin position="933"/>
        <end position="1069"/>
    </location>
</feature>
<dbReference type="Gene3D" id="2.60.120.380">
    <property type="match status" value="5"/>
</dbReference>
<dbReference type="Proteomes" id="UP000194873">
    <property type="component" value="Unassembled WGS sequence"/>
</dbReference>
<dbReference type="InterPro" id="IPR037524">
    <property type="entry name" value="PA14/GLEYA"/>
</dbReference>
<feature type="signal peptide" evidence="1">
    <location>
        <begin position="1"/>
        <end position="26"/>
    </location>
</feature>
<dbReference type="SUPFAM" id="SSF56988">
    <property type="entry name" value="Anthrax protective antigen"/>
    <property type="match status" value="5"/>
</dbReference>
<dbReference type="RefSeq" id="WP_086593515.1">
    <property type="nucleotide sequence ID" value="NZ_MTSE01000003.1"/>
</dbReference>
<dbReference type="InterPro" id="IPR012334">
    <property type="entry name" value="Pectin_lyas_fold"/>
</dbReference>
<dbReference type="PROSITE" id="PS51820">
    <property type="entry name" value="PA14"/>
    <property type="match status" value="5"/>
</dbReference>
<reference evidence="3 4" key="1">
    <citation type="submission" date="2017-01" db="EMBL/GenBank/DDBJ databases">
        <title>A new Hymenobacter.</title>
        <authorList>
            <person name="Liang Y."/>
            <person name="Feng F."/>
        </authorList>
    </citation>
    <scope>NUCLEOTIDE SEQUENCE [LARGE SCALE GENOMIC DNA]</scope>
    <source>
        <strain evidence="3">MIMBbqt21</strain>
    </source>
</reference>
<feature type="chain" id="PRO_5013100159" description="PA14 domain-containing protein" evidence="1">
    <location>
        <begin position="27"/>
        <end position="1657"/>
    </location>
</feature>
<dbReference type="InterPro" id="IPR026444">
    <property type="entry name" value="Secre_tail"/>
</dbReference>
<evidence type="ECO:0000259" key="2">
    <source>
        <dbReference type="PROSITE" id="PS51820"/>
    </source>
</evidence>
<dbReference type="InterPro" id="IPR006626">
    <property type="entry name" value="PbH1"/>
</dbReference>
<sequence>MKNRFTFLVSWLTLLGSYGFSPGAWAQTVIFNASPSAQPGEAISLQGNFSATAKVYLTAGSSSPVAVPILTQMAGQATVQVPSNVGVNMYQVWVDDNGQTSPRVYVNQAQGHHFDSPEVAPGGRMRLFGRNLQLGGGGAQVRFVGSGGGDAQVDASQSDAYTLAFNAPTSLQAGVTYQVVVSNGRGAETTVEQTVKGINGGADYFNLGVGWAPKINYYGNVYNVKTDGRLSKKASGNGSDNDWDAVQGAIDKAANDGGGVVYLPAGTYKLAPGGGGSLIMRNRVVVRGAGKDQTTIKYGYGWPSADKWGLIWGDTQQGGLADLSLQNVNESGFWIQNMTGQGTEVFMQRIRFDLGQGDWLWWANSNKLVIANSDFTQGVDDKAGYHGPIQLNGCTNFVVANNNFTYAVDGLNLNGVHEGVFENNRIYRNGSARYPSYLVNHVLILNFAQNVAVMNNLFKVINGPAQNSNDGEAIIAEGGGSGGGRSDEDAGTVTAAWGNMLQDNGKWWGQAQRKPVVAIVSGNGAGQVRNIVSRNGNALTLDRAWDVVPSSGSRYAIFNWGSRNWLVEGNTFEGNRRGITLYQNATSQVAIVNNTLTNSGSIDLTPFQGTAGYQQFVPMFNNQIVGNNVSGTDGSNGVFIGVHAVQHLQANTFGTAVINLEVRGNTLTAHTPNVPAIVDDSYPEGYLNFLQFQQGGSRYNDEKIPAVLGSIFQNNTAINCANAVYLNSGSYGTLVCNTTLINTPNLMQDNRITGVTHTSVGTASCLGSTVASLRTPENPDNTEEGLTYNYYEGFWNRMPDVNSISPVKSGTVNSFDLGVRQRDYSYLIRYSGFITVPADGQYTFFSNSDDGSRVYIGSTMVLDNDGPHEEKEASGTIGLKAGTHAFSMEYWQSAGSQVVDVSYLGPGVQKQLVTKAVLRRSTSGLRNPENPTATTAGLDYKYVEGSWSTIPDFSALAATKTGTTNAFELTPRQRNTNYALQYTGFITVPTDGQYTFFTGSDDGSKLYIGSTQVVDNDGLHGYVEKSGTIGLKAGTHAFTVSYLQGTGGQSLDVSYVGPNISKQAVPASALRRSTIVASSGDLRDPENPSNTTNGLDYKYYEGYWSSFPDMNSVNAVKAGVTTSFDLGMRQRDYSYVVQYTGYITVPTDGRYTFFTGSDDGSELYIGSTQVVDNDGLHEYREQSGTIGLKAGTHAITVLFLQGAGNQTLNVSYLGPNITKQAIPSSALVRTASGTTPSTSLRAPENPANTVSGLDFKYYEGFWPQVPNFNNLTPVSTGTAAIPNLDGRQRDFNYGLQYTGYVTVPTDGLYTFTTGSDDGSKLYIGSTQVVDNDGTHGYIEKSGTIGLQAGTHAITIAYAQGVGGQTLNVSYAGPNFAKQVIPASALKRTTTSSNPTLTTSNLRVPENPAGTVSGIDYKYYEGFWNSLPNFDGLSVVKSGTLGAPGLDPRQRDYGYAIRYTGYITVPTDGQYTFYTSSDDGTQLLIGSTLVVNNDGLHDASKWQSGTIGLQAGTHAFTVTYLQQGGGQVLSLAYEAPGQGRQAVSGSMMRRINGSSLTATSSRGVLTTNSAQGSGTALSVYPNPSEGAFTLEFTSTVAQAATLTLTDNLGRVVKEQKLQVQAGFNQLPVEMQNAANGMYQLSLVGANGERQVQKISIKH</sequence>
<name>A0A243WG29_9BACT</name>
<feature type="domain" description="PA14" evidence="2">
    <location>
        <begin position="1090"/>
        <end position="1226"/>
    </location>
</feature>
<dbReference type="Pfam" id="PF07691">
    <property type="entry name" value="PA14"/>
    <property type="match status" value="5"/>
</dbReference>
<feature type="domain" description="PA14" evidence="2">
    <location>
        <begin position="1248"/>
        <end position="1384"/>
    </location>
</feature>
<dbReference type="InterPro" id="IPR011658">
    <property type="entry name" value="PA14_dom"/>
</dbReference>
<dbReference type="SMART" id="SM00758">
    <property type="entry name" value="PA14"/>
    <property type="match status" value="5"/>
</dbReference>